<organism evidence="8 9">
    <name type="scientific">Dactylonectria estremocensis</name>
    <dbReference type="NCBI Taxonomy" id="1079267"/>
    <lineage>
        <taxon>Eukaryota</taxon>
        <taxon>Fungi</taxon>
        <taxon>Dikarya</taxon>
        <taxon>Ascomycota</taxon>
        <taxon>Pezizomycotina</taxon>
        <taxon>Sordariomycetes</taxon>
        <taxon>Hypocreomycetidae</taxon>
        <taxon>Hypocreales</taxon>
        <taxon>Nectriaceae</taxon>
        <taxon>Dactylonectria</taxon>
    </lineage>
</organism>
<dbReference type="AlphaFoldDB" id="A0A9P9DFG6"/>
<feature type="domain" description="Ferritin-like diiron" evidence="7">
    <location>
        <begin position="23"/>
        <end position="175"/>
    </location>
</feature>
<dbReference type="GO" id="GO:0005737">
    <property type="term" value="C:cytoplasm"/>
    <property type="evidence" value="ECO:0007669"/>
    <property type="project" value="TreeGrafter"/>
</dbReference>
<keyword evidence="9" id="KW-1185">Reference proteome</keyword>
<evidence type="ECO:0000259" key="7">
    <source>
        <dbReference type="PROSITE" id="PS50905"/>
    </source>
</evidence>
<evidence type="ECO:0000256" key="2">
    <source>
        <dbReference type="ARBA" id="ARBA00022434"/>
    </source>
</evidence>
<evidence type="ECO:0000256" key="6">
    <source>
        <dbReference type="RuleBase" id="RU361145"/>
    </source>
</evidence>
<evidence type="ECO:0000256" key="4">
    <source>
        <dbReference type="ARBA" id="ARBA00023004"/>
    </source>
</evidence>
<keyword evidence="2 6" id="KW-0409">Iron storage</keyword>
<dbReference type="PROSITE" id="PS50905">
    <property type="entry name" value="FERRITIN_LIKE"/>
    <property type="match status" value="1"/>
</dbReference>
<comment type="function">
    <text evidence="6">Stores iron in a soluble, non-toxic, readily available form. Important for iron homeostasis. Iron is taken up in the ferrous form and deposited as ferric hydroxides after oxidation.</text>
</comment>
<dbReference type="PANTHER" id="PTHR11431:SF75">
    <property type="entry name" value="FERRITIN"/>
    <property type="match status" value="1"/>
</dbReference>
<evidence type="ECO:0000313" key="9">
    <source>
        <dbReference type="Proteomes" id="UP000717696"/>
    </source>
</evidence>
<proteinExistence type="inferred from homology"/>
<accession>A0A9P9DFG6</accession>
<feature type="binding site" evidence="5">
    <location>
        <position position="123"/>
    </location>
    <ligand>
        <name>Fe cation</name>
        <dbReference type="ChEBI" id="CHEBI:24875"/>
        <label>1</label>
    </ligand>
</feature>
<sequence>MRSPRESLKTLSEQNIDAFVKTESFSEEVEEAIRGHIHLEYQGRFFFRKLSSDCLRSNVSLHGFASLWKRSATECFADATWLESYLVQRGGRAQPTDIPAPKISWPDDPVDPIQPVHEALKVEKSLLEDLLRLCKTASKFSDNALEDMIETRFLRKETRHVKDMGDLLQQCVRVSKQPGHGLYHLDKELRIKGGVTPWASYNDPDTSDKILQKTTEDLIRSTFDFDSNPLLDASDFAKQIQTYDKNIKKALTDVLTELVELCVMLTCVLASSYRDTLGKDDVHTAT</sequence>
<dbReference type="EC" id="1.16.3.1" evidence="6"/>
<comment type="similarity">
    <text evidence="1 6">Belongs to the ferritin family.</text>
</comment>
<gene>
    <name evidence="8" type="ORF">B0J13DRAFT_629846</name>
</gene>
<dbReference type="InterPro" id="IPR001519">
    <property type="entry name" value="Ferritin"/>
</dbReference>
<name>A0A9P9DFG6_9HYPO</name>
<keyword evidence="4 5" id="KW-0408">Iron</keyword>
<dbReference type="InterPro" id="IPR012347">
    <property type="entry name" value="Ferritin-like"/>
</dbReference>
<dbReference type="GO" id="GO:0008198">
    <property type="term" value="F:ferrous iron binding"/>
    <property type="evidence" value="ECO:0007669"/>
    <property type="project" value="TreeGrafter"/>
</dbReference>
<dbReference type="Pfam" id="PF00210">
    <property type="entry name" value="Ferritin"/>
    <property type="match status" value="1"/>
</dbReference>
<evidence type="ECO:0000313" key="8">
    <source>
        <dbReference type="EMBL" id="KAH7118194.1"/>
    </source>
</evidence>
<feature type="binding site" evidence="5">
    <location>
        <position position="40"/>
    </location>
    <ligand>
        <name>Fe cation</name>
        <dbReference type="ChEBI" id="CHEBI:24875"/>
        <label>1</label>
    </ligand>
</feature>
<dbReference type="GO" id="GO:0008199">
    <property type="term" value="F:ferric iron binding"/>
    <property type="evidence" value="ECO:0007669"/>
    <property type="project" value="InterPro"/>
</dbReference>
<evidence type="ECO:0000256" key="5">
    <source>
        <dbReference type="PIRSR" id="PIRSR601519-1"/>
    </source>
</evidence>
<dbReference type="GO" id="GO:0006879">
    <property type="term" value="P:intracellular iron ion homeostasis"/>
    <property type="evidence" value="ECO:0007669"/>
    <property type="project" value="UniProtKB-KW"/>
</dbReference>
<evidence type="ECO:0000256" key="1">
    <source>
        <dbReference type="ARBA" id="ARBA00007513"/>
    </source>
</evidence>
<comment type="caution">
    <text evidence="8">The sequence shown here is derived from an EMBL/GenBank/DDBJ whole genome shotgun (WGS) entry which is preliminary data.</text>
</comment>
<dbReference type="PANTHER" id="PTHR11431">
    <property type="entry name" value="FERRITIN"/>
    <property type="match status" value="1"/>
</dbReference>
<comment type="catalytic activity">
    <reaction evidence="6">
        <text>4 Fe(2+) + O2 + 4 H(+) = 4 Fe(3+) + 2 H2O</text>
        <dbReference type="Rhea" id="RHEA:11148"/>
        <dbReference type="ChEBI" id="CHEBI:15377"/>
        <dbReference type="ChEBI" id="CHEBI:15378"/>
        <dbReference type="ChEBI" id="CHEBI:15379"/>
        <dbReference type="ChEBI" id="CHEBI:29033"/>
        <dbReference type="ChEBI" id="CHEBI:29034"/>
        <dbReference type="EC" id="1.16.3.1"/>
    </reaction>
</comment>
<keyword evidence="3 5" id="KW-0479">Metal-binding</keyword>
<dbReference type="InterPro" id="IPR008331">
    <property type="entry name" value="Ferritin_DPS_dom"/>
</dbReference>
<dbReference type="GO" id="GO:0004322">
    <property type="term" value="F:ferroxidase activity"/>
    <property type="evidence" value="ECO:0007669"/>
    <property type="project" value="UniProtKB-EC"/>
</dbReference>
<keyword evidence="6" id="KW-0560">Oxidoreductase</keyword>
<dbReference type="EMBL" id="JAGMUU010000032">
    <property type="protein sequence ID" value="KAH7118194.1"/>
    <property type="molecule type" value="Genomic_DNA"/>
</dbReference>
<dbReference type="SUPFAM" id="SSF47240">
    <property type="entry name" value="Ferritin-like"/>
    <property type="match status" value="1"/>
</dbReference>
<dbReference type="InterPro" id="IPR009040">
    <property type="entry name" value="Ferritin-like_diiron"/>
</dbReference>
<dbReference type="Proteomes" id="UP000717696">
    <property type="component" value="Unassembled WGS sequence"/>
</dbReference>
<dbReference type="InterPro" id="IPR009078">
    <property type="entry name" value="Ferritin-like_SF"/>
</dbReference>
<protein>
    <recommendedName>
        <fullName evidence="6">Ferritin</fullName>
        <ecNumber evidence="6">1.16.3.1</ecNumber>
    </recommendedName>
</protein>
<dbReference type="OrthoDB" id="186462at2759"/>
<dbReference type="GO" id="GO:0006826">
    <property type="term" value="P:iron ion transport"/>
    <property type="evidence" value="ECO:0007669"/>
    <property type="project" value="InterPro"/>
</dbReference>
<evidence type="ECO:0000256" key="3">
    <source>
        <dbReference type="ARBA" id="ARBA00022723"/>
    </source>
</evidence>
<dbReference type="Gene3D" id="1.20.1260.10">
    <property type="match status" value="1"/>
</dbReference>
<reference evidence="8" key="1">
    <citation type="journal article" date="2021" name="Nat. Commun.">
        <title>Genetic determinants of endophytism in the Arabidopsis root mycobiome.</title>
        <authorList>
            <person name="Mesny F."/>
            <person name="Miyauchi S."/>
            <person name="Thiergart T."/>
            <person name="Pickel B."/>
            <person name="Atanasova L."/>
            <person name="Karlsson M."/>
            <person name="Huettel B."/>
            <person name="Barry K.W."/>
            <person name="Haridas S."/>
            <person name="Chen C."/>
            <person name="Bauer D."/>
            <person name="Andreopoulos W."/>
            <person name="Pangilinan J."/>
            <person name="LaButti K."/>
            <person name="Riley R."/>
            <person name="Lipzen A."/>
            <person name="Clum A."/>
            <person name="Drula E."/>
            <person name="Henrissat B."/>
            <person name="Kohler A."/>
            <person name="Grigoriev I.V."/>
            <person name="Martin F.M."/>
            <person name="Hacquard S."/>
        </authorList>
    </citation>
    <scope>NUCLEOTIDE SEQUENCE</scope>
    <source>
        <strain evidence="8">MPI-CAGE-AT-0021</strain>
    </source>
</reference>